<keyword evidence="2" id="KW-0472">Membrane</keyword>
<feature type="transmembrane region" description="Helical" evidence="2">
    <location>
        <begin position="299"/>
        <end position="317"/>
    </location>
</feature>
<feature type="region of interest" description="Disordered" evidence="1">
    <location>
        <begin position="442"/>
        <end position="466"/>
    </location>
</feature>
<keyword evidence="2" id="KW-1133">Transmembrane helix</keyword>
<dbReference type="GO" id="GO:0016020">
    <property type="term" value="C:membrane"/>
    <property type="evidence" value="ECO:0007669"/>
    <property type="project" value="InterPro"/>
</dbReference>
<comment type="caution">
    <text evidence="3">The sequence shown here is derived from an EMBL/GenBank/DDBJ whole genome shotgun (WGS) entry which is preliminary data.</text>
</comment>
<dbReference type="GO" id="GO:0015501">
    <property type="term" value="F:glutamate:sodium symporter activity"/>
    <property type="evidence" value="ECO:0007669"/>
    <property type="project" value="InterPro"/>
</dbReference>
<dbReference type="PANTHER" id="PTHR36178">
    <property type="entry name" value="SLR0625 PROTEIN"/>
    <property type="match status" value="1"/>
</dbReference>
<protein>
    <submittedName>
        <fullName evidence="3">Sodium:glutamate symporter</fullName>
    </submittedName>
</protein>
<feature type="transmembrane region" description="Helical" evidence="2">
    <location>
        <begin position="359"/>
        <end position="376"/>
    </location>
</feature>
<keyword evidence="2" id="KW-0812">Transmembrane</keyword>
<feature type="transmembrane region" description="Helical" evidence="2">
    <location>
        <begin position="99"/>
        <end position="124"/>
    </location>
</feature>
<dbReference type="EMBL" id="BJHW01000001">
    <property type="protein sequence ID" value="GDY56875.1"/>
    <property type="molecule type" value="Genomic_DNA"/>
</dbReference>
<dbReference type="RefSeq" id="WP_174890207.1">
    <property type="nucleotide sequence ID" value="NZ_BAAASO010000002.1"/>
</dbReference>
<dbReference type="AlphaFoldDB" id="A0A4D4L714"/>
<evidence type="ECO:0000313" key="3">
    <source>
        <dbReference type="EMBL" id="GDY56875.1"/>
    </source>
</evidence>
<evidence type="ECO:0000313" key="4">
    <source>
        <dbReference type="Proteomes" id="UP000301309"/>
    </source>
</evidence>
<feature type="transmembrane region" description="Helical" evidence="2">
    <location>
        <begin position="67"/>
        <end position="87"/>
    </location>
</feature>
<proteinExistence type="predicted"/>
<feature type="transmembrane region" description="Helical" evidence="2">
    <location>
        <begin position="37"/>
        <end position="55"/>
    </location>
</feature>
<feature type="transmembrane region" description="Helical" evidence="2">
    <location>
        <begin position="414"/>
        <end position="436"/>
    </location>
</feature>
<dbReference type="PANTHER" id="PTHR36178:SF1">
    <property type="entry name" value="SODIUM_GLUTAMATE SYMPORTER"/>
    <property type="match status" value="1"/>
</dbReference>
<sequence length="466" mass="48210">MEYTPWSLLSDAGLIAALLVVGTLARAHLRVVQRLMLPASVLAGFLGLLLGPNALDLLPFSDQLGTYSSVLIVIVFACLAMTDGAGIRNFGKVIGAFSLYSIGMYVIQVGLGVLFALLVLGPVWGTPAGFGVLLFGGWAGGFGSAAAMGAAFEDSGWHEASSLGFTSATVGTLVGIVGGVIINNWAARRGHCRRVGRFADLPEELRSGLLKDPDERTPTGTATTSPASIEPFALQLCVVSAVAAAAYGISEGVTGLFPSLTVPVFALAFVVGLLVRMLVGRTPAWGYVDSRTLKSVSGGATDVLIVCGIASIVPSVVGDYWVPLAALFALGLALCLVLFLVVAPATFREDWFEKAVFTWGWATGAVATGIALLRMTDPKMESRTLEEFGLAYLPLAPIETASVTFAPVMVTAGAAWALGAGWTVAGLIALGLPILLGRRARGQAQGPPGGPVRRTAVSTTSTTEGK</sequence>
<evidence type="ECO:0000256" key="1">
    <source>
        <dbReference type="SAM" id="MobiDB-lite"/>
    </source>
</evidence>
<keyword evidence="4" id="KW-1185">Reference proteome</keyword>
<gene>
    <name evidence="3" type="ORF">SVIO_074980</name>
</gene>
<evidence type="ECO:0000256" key="2">
    <source>
        <dbReference type="SAM" id="Phobius"/>
    </source>
</evidence>
<dbReference type="Proteomes" id="UP000301309">
    <property type="component" value="Unassembled WGS sequence"/>
</dbReference>
<feature type="transmembrane region" description="Helical" evidence="2">
    <location>
        <begin position="256"/>
        <end position="279"/>
    </location>
</feature>
<feature type="transmembrane region" description="Helical" evidence="2">
    <location>
        <begin position="6"/>
        <end position="25"/>
    </location>
</feature>
<feature type="transmembrane region" description="Helical" evidence="2">
    <location>
        <begin position="163"/>
        <end position="186"/>
    </location>
</feature>
<dbReference type="InterPro" id="IPR004445">
    <property type="entry name" value="GltS"/>
</dbReference>
<feature type="transmembrane region" description="Helical" evidence="2">
    <location>
        <begin position="130"/>
        <end position="151"/>
    </location>
</feature>
<organism evidence="3 4">
    <name type="scientific">Streptomyces violaceusniger</name>
    <dbReference type="NCBI Taxonomy" id="68280"/>
    <lineage>
        <taxon>Bacteria</taxon>
        <taxon>Bacillati</taxon>
        <taxon>Actinomycetota</taxon>
        <taxon>Actinomycetes</taxon>
        <taxon>Kitasatosporales</taxon>
        <taxon>Streptomycetaceae</taxon>
        <taxon>Streptomyces</taxon>
        <taxon>Streptomyces violaceusniger group</taxon>
    </lineage>
</organism>
<reference evidence="3 4" key="1">
    <citation type="journal article" date="2020" name="Int. J. Syst. Evol. Microbiol.">
        <title>Reclassification of Streptomyces castelarensis and Streptomyces sporoclivatus as later heterotypic synonyms of Streptomyces antimycoticus.</title>
        <authorList>
            <person name="Komaki H."/>
            <person name="Tamura T."/>
        </authorList>
    </citation>
    <scope>NUCLEOTIDE SEQUENCE [LARGE SCALE GENOMIC DNA]</scope>
    <source>
        <strain evidence="3 4">NBRC 13459</strain>
    </source>
</reference>
<feature type="transmembrane region" description="Helical" evidence="2">
    <location>
        <begin position="324"/>
        <end position="347"/>
    </location>
</feature>
<accession>A0A4D4L714</accession>
<name>A0A4D4L714_STRVO</name>
<dbReference type="GO" id="GO:0015813">
    <property type="term" value="P:L-glutamate transmembrane transport"/>
    <property type="evidence" value="ECO:0007669"/>
    <property type="project" value="InterPro"/>
</dbReference>
<feature type="transmembrane region" description="Helical" evidence="2">
    <location>
        <begin position="388"/>
        <end position="408"/>
    </location>
</feature>